<name>A0A1F6MDD4_9BACT</name>
<proteinExistence type="inferred from homology"/>
<dbReference type="InterPro" id="IPR024194">
    <property type="entry name" value="Ac/AlaTfrase_AlgI/DltB"/>
</dbReference>
<feature type="transmembrane region" description="Helical" evidence="8">
    <location>
        <begin position="312"/>
        <end position="332"/>
    </location>
</feature>
<dbReference type="PIRSF" id="PIRSF500217">
    <property type="entry name" value="AlgI"/>
    <property type="match status" value="1"/>
</dbReference>
<accession>A0A1F6MDD4</accession>
<feature type="transmembrane region" description="Helical" evidence="8">
    <location>
        <begin position="7"/>
        <end position="26"/>
    </location>
</feature>
<feature type="transmembrane region" description="Helical" evidence="8">
    <location>
        <begin position="116"/>
        <end position="137"/>
    </location>
</feature>
<dbReference type="AlphaFoldDB" id="A0A1F6MDD4"/>
<dbReference type="Pfam" id="PF03062">
    <property type="entry name" value="MBOAT"/>
    <property type="match status" value="1"/>
</dbReference>
<keyword evidence="7 9" id="KW-0808">Transferase</keyword>
<comment type="subcellular location">
    <subcellularLocation>
        <location evidence="1">Cell membrane</location>
        <topology evidence="1">Multi-pass membrane protein</topology>
    </subcellularLocation>
</comment>
<dbReference type="Proteomes" id="UP000177457">
    <property type="component" value="Unassembled WGS sequence"/>
</dbReference>
<feature type="transmembrane region" description="Helical" evidence="8">
    <location>
        <begin position="397"/>
        <end position="417"/>
    </location>
</feature>
<dbReference type="InterPro" id="IPR004299">
    <property type="entry name" value="MBOAT_fam"/>
</dbReference>
<organism evidence="9 10">
    <name type="scientific">Candidatus Magasanikbacteria bacterium RIFCSPHIGHO2_02_FULL_51_14</name>
    <dbReference type="NCBI Taxonomy" id="1798683"/>
    <lineage>
        <taxon>Bacteria</taxon>
        <taxon>Candidatus Magasanikiibacteriota</taxon>
    </lineage>
</organism>
<reference evidence="9 10" key="1">
    <citation type="journal article" date="2016" name="Nat. Commun.">
        <title>Thousands of microbial genomes shed light on interconnected biogeochemical processes in an aquifer system.</title>
        <authorList>
            <person name="Anantharaman K."/>
            <person name="Brown C.T."/>
            <person name="Hug L.A."/>
            <person name="Sharon I."/>
            <person name="Castelle C.J."/>
            <person name="Probst A.J."/>
            <person name="Thomas B.C."/>
            <person name="Singh A."/>
            <person name="Wilkins M.J."/>
            <person name="Karaoz U."/>
            <person name="Brodie E.L."/>
            <person name="Williams K.H."/>
            <person name="Hubbard S.S."/>
            <person name="Banfield J.F."/>
        </authorList>
    </citation>
    <scope>NUCLEOTIDE SEQUENCE [LARGE SCALE GENOMIC DNA]</scope>
</reference>
<evidence type="ECO:0000256" key="3">
    <source>
        <dbReference type="ARBA" id="ARBA00022475"/>
    </source>
</evidence>
<feature type="transmembrane region" description="Helical" evidence="8">
    <location>
        <begin position="429"/>
        <end position="447"/>
    </location>
</feature>
<dbReference type="PANTHER" id="PTHR13285">
    <property type="entry name" value="ACYLTRANSFERASE"/>
    <property type="match status" value="1"/>
</dbReference>
<dbReference type="InterPro" id="IPR051085">
    <property type="entry name" value="MB_O-acyltransferase"/>
</dbReference>
<dbReference type="PIRSF" id="PIRSF016636">
    <property type="entry name" value="AlgI_DltB"/>
    <property type="match status" value="1"/>
</dbReference>
<evidence type="ECO:0000256" key="4">
    <source>
        <dbReference type="ARBA" id="ARBA00022692"/>
    </source>
</evidence>
<keyword evidence="7" id="KW-0012">Acyltransferase</keyword>
<evidence type="ECO:0000256" key="2">
    <source>
        <dbReference type="ARBA" id="ARBA00010323"/>
    </source>
</evidence>
<feature type="transmembrane region" description="Helical" evidence="8">
    <location>
        <begin position="368"/>
        <end position="385"/>
    </location>
</feature>
<sequence length="492" mass="56724">MLFNSIQFFIFFPIVVGLYFLLPHRYRWILLLGASYYFYMSWKPEYVILIIVSTLIGYAAARLMSATDDAKKRKAYLFASLGANLCILFGFKYANFFSESVDAVLRQFNMPFSAPVFHILLPVGISFYTFQILSYTVDVYRRNIQPMKHVGIFALYVSFFPQLVAGPIERAGRLLPQFFEKQIFSYGRALDGLALMLWGLFKKVVIADNVAEIVAVVYNNPQQFNGVHFILATVYFAIQIFCDFSAYSDMAVGTAKVMGFELTKNFNRPYVATSIADFWRRWHISLSDWLQDYVYIPLGGSRKGAWRTYCNILVTFFISGLWHGAAWTYVAWGALHGAYLVVGRATKQWRERATAAISVYHYPRIRQAFQTATVFSLVSFSWIFFRAKTMQDALFIVRHLLTGVGEFVLNLSHLNYIKDVLGKLDVSPARFMTIGFFLLFFIGISFYQKSGYLRDALAGKPVWLRWSLYYALIFSILFFGNAGKQPFIYFQF</sequence>
<dbReference type="InterPro" id="IPR028362">
    <property type="entry name" value="AlgI"/>
</dbReference>
<keyword evidence="3 7" id="KW-1003">Cell membrane</keyword>
<dbReference type="PANTHER" id="PTHR13285:SF18">
    <property type="entry name" value="PROTEIN-CYSTEINE N-PALMITOYLTRANSFERASE RASP"/>
    <property type="match status" value="1"/>
</dbReference>
<gene>
    <name evidence="9" type="ORF">A3C90_00085</name>
</gene>
<keyword evidence="5 8" id="KW-1133">Transmembrane helix</keyword>
<keyword evidence="4 8" id="KW-0812">Transmembrane</keyword>
<dbReference type="GO" id="GO:0016746">
    <property type="term" value="F:acyltransferase activity"/>
    <property type="evidence" value="ECO:0007669"/>
    <property type="project" value="UniProtKB-KW"/>
</dbReference>
<feature type="transmembrane region" description="Helical" evidence="8">
    <location>
        <begin position="468"/>
        <end position="490"/>
    </location>
</feature>
<feature type="transmembrane region" description="Helical" evidence="8">
    <location>
        <begin position="76"/>
        <end position="96"/>
    </location>
</feature>
<evidence type="ECO:0000256" key="6">
    <source>
        <dbReference type="ARBA" id="ARBA00023136"/>
    </source>
</evidence>
<evidence type="ECO:0000313" key="10">
    <source>
        <dbReference type="Proteomes" id="UP000177457"/>
    </source>
</evidence>
<dbReference type="GO" id="GO:0042121">
    <property type="term" value="P:alginic acid biosynthetic process"/>
    <property type="evidence" value="ECO:0007669"/>
    <property type="project" value="InterPro"/>
</dbReference>
<comment type="caution">
    <text evidence="9">The sequence shown here is derived from an EMBL/GenBank/DDBJ whole genome shotgun (WGS) entry which is preliminary data.</text>
</comment>
<evidence type="ECO:0000256" key="8">
    <source>
        <dbReference type="SAM" id="Phobius"/>
    </source>
</evidence>
<feature type="transmembrane region" description="Helical" evidence="8">
    <location>
        <begin position="46"/>
        <end position="64"/>
    </location>
</feature>
<evidence type="ECO:0000256" key="5">
    <source>
        <dbReference type="ARBA" id="ARBA00022989"/>
    </source>
</evidence>
<dbReference type="EMBL" id="MFQE01000077">
    <property type="protein sequence ID" value="OGH69503.1"/>
    <property type="molecule type" value="Genomic_DNA"/>
</dbReference>
<dbReference type="STRING" id="1798683.A3C90_00085"/>
<evidence type="ECO:0000256" key="1">
    <source>
        <dbReference type="ARBA" id="ARBA00004651"/>
    </source>
</evidence>
<feature type="transmembrane region" description="Helical" evidence="8">
    <location>
        <begin position="149"/>
        <end position="168"/>
    </location>
</feature>
<dbReference type="GO" id="GO:0005886">
    <property type="term" value="C:plasma membrane"/>
    <property type="evidence" value="ECO:0007669"/>
    <property type="project" value="UniProtKB-SubCell"/>
</dbReference>
<comment type="similarity">
    <text evidence="2 7">Belongs to the membrane-bound acyltransferase family.</text>
</comment>
<evidence type="ECO:0000313" key="9">
    <source>
        <dbReference type="EMBL" id="OGH69503.1"/>
    </source>
</evidence>
<keyword evidence="6 7" id="KW-0472">Membrane</keyword>
<protein>
    <submittedName>
        <fullName evidence="9">Alginate O-acetyltransferase</fullName>
    </submittedName>
</protein>
<evidence type="ECO:0000256" key="7">
    <source>
        <dbReference type="PIRNR" id="PIRNR016636"/>
    </source>
</evidence>